<keyword evidence="2" id="KW-1185">Reference proteome</keyword>
<dbReference type="KEGG" id="smo:SELMODRAFT_429136"/>
<sequence length="125" mass="14484">MQASGKSVITQNLGTDFEQSHVKPALEDAFRRVDGEVSALRLEAFQHTKLTVWVHDGWIYTGSSARVLLSRSFKPVYLHSWDKRNIMIRRSIVPESEEEILDYFHMKHVQEDDAFVAISSDHIWI</sequence>
<dbReference type="InParanoid" id="D8T563"/>
<evidence type="ECO:0000313" key="1">
    <source>
        <dbReference type="EMBL" id="EFJ08165.1"/>
    </source>
</evidence>
<gene>
    <name evidence="1" type="ORF">SELMODRAFT_429136</name>
</gene>
<name>D8T563_SELML</name>
<dbReference type="HOGENOM" id="CLU_1996567_0_0_1"/>
<protein>
    <submittedName>
        <fullName evidence="1">Uncharacterized protein</fullName>
    </submittedName>
</protein>
<organism evidence="2">
    <name type="scientific">Selaginella moellendorffii</name>
    <name type="common">Spikemoss</name>
    <dbReference type="NCBI Taxonomy" id="88036"/>
    <lineage>
        <taxon>Eukaryota</taxon>
        <taxon>Viridiplantae</taxon>
        <taxon>Streptophyta</taxon>
        <taxon>Embryophyta</taxon>
        <taxon>Tracheophyta</taxon>
        <taxon>Lycopodiopsida</taxon>
        <taxon>Selaginellales</taxon>
        <taxon>Selaginellaceae</taxon>
        <taxon>Selaginella</taxon>
    </lineage>
</organism>
<reference evidence="1 2" key="1">
    <citation type="journal article" date="2011" name="Science">
        <title>The Selaginella genome identifies genetic changes associated with the evolution of vascular plants.</title>
        <authorList>
            <person name="Banks J.A."/>
            <person name="Nishiyama T."/>
            <person name="Hasebe M."/>
            <person name="Bowman J.L."/>
            <person name="Gribskov M."/>
            <person name="dePamphilis C."/>
            <person name="Albert V.A."/>
            <person name="Aono N."/>
            <person name="Aoyama T."/>
            <person name="Ambrose B.A."/>
            <person name="Ashton N.W."/>
            <person name="Axtell M.J."/>
            <person name="Barker E."/>
            <person name="Barker M.S."/>
            <person name="Bennetzen J.L."/>
            <person name="Bonawitz N.D."/>
            <person name="Chapple C."/>
            <person name="Cheng C."/>
            <person name="Correa L.G."/>
            <person name="Dacre M."/>
            <person name="DeBarry J."/>
            <person name="Dreyer I."/>
            <person name="Elias M."/>
            <person name="Engstrom E.M."/>
            <person name="Estelle M."/>
            <person name="Feng L."/>
            <person name="Finet C."/>
            <person name="Floyd S.K."/>
            <person name="Frommer W.B."/>
            <person name="Fujita T."/>
            <person name="Gramzow L."/>
            <person name="Gutensohn M."/>
            <person name="Harholt J."/>
            <person name="Hattori M."/>
            <person name="Heyl A."/>
            <person name="Hirai T."/>
            <person name="Hiwatashi Y."/>
            <person name="Ishikawa M."/>
            <person name="Iwata M."/>
            <person name="Karol K.G."/>
            <person name="Koehler B."/>
            <person name="Kolukisaoglu U."/>
            <person name="Kubo M."/>
            <person name="Kurata T."/>
            <person name="Lalonde S."/>
            <person name="Li K."/>
            <person name="Li Y."/>
            <person name="Litt A."/>
            <person name="Lyons E."/>
            <person name="Manning G."/>
            <person name="Maruyama T."/>
            <person name="Michael T.P."/>
            <person name="Mikami K."/>
            <person name="Miyazaki S."/>
            <person name="Morinaga S."/>
            <person name="Murata T."/>
            <person name="Mueller-Roeber B."/>
            <person name="Nelson D.R."/>
            <person name="Obara M."/>
            <person name="Oguri Y."/>
            <person name="Olmstead R.G."/>
            <person name="Onodera N."/>
            <person name="Petersen B.L."/>
            <person name="Pils B."/>
            <person name="Prigge M."/>
            <person name="Rensing S.A."/>
            <person name="Riano-Pachon D.M."/>
            <person name="Roberts A.W."/>
            <person name="Sato Y."/>
            <person name="Scheller H.V."/>
            <person name="Schulz B."/>
            <person name="Schulz C."/>
            <person name="Shakirov E.V."/>
            <person name="Shibagaki N."/>
            <person name="Shinohara N."/>
            <person name="Shippen D.E."/>
            <person name="Soerensen I."/>
            <person name="Sotooka R."/>
            <person name="Sugimoto N."/>
            <person name="Sugita M."/>
            <person name="Sumikawa N."/>
            <person name="Tanurdzic M."/>
            <person name="Theissen G."/>
            <person name="Ulvskov P."/>
            <person name="Wakazuki S."/>
            <person name="Weng J.K."/>
            <person name="Willats W.W."/>
            <person name="Wipf D."/>
            <person name="Wolf P.G."/>
            <person name="Yang L."/>
            <person name="Zimmer A.D."/>
            <person name="Zhu Q."/>
            <person name="Mitros T."/>
            <person name="Hellsten U."/>
            <person name="Loque D."/>
            <person name="Otillar R."/>
            <person name="Salamov A."/>
            <person name="Schmutz J."/>
            <person name="Shapiro H."/>
            <person name="Lindquist E."/>
            <person name="Lucas S."/>
            <person name="Rokhsar D."/>
            <person name="Grigoriev I.V."/>
        </authorList>
    </citation>
    <scope>NUCLEOTIDE SEQUENCE [LARGE SCALE GENOMIC DNA]</scope>
</reference>
<dbReference type="Proteomes" id="UP000001514">
    <property type="component" value="Unassembled WGS sequence"/>
</dbReference>
<accession>D8T563</accession>
<dbReference type="Gramene" id="EFJ08165">
    <property type="protein sequence ID" value="EFJ08165"/>
    <property type="gene ID" value="SELMODRAFT_429136"/>
</dbReference>
<dbReference type="AlphaFoldDB" id="D8T563"/>
<dbReference type="EMBL" id="GL377676">
    <property type="protein sequence ID" value="EFJ08165.1"/>
    <property type="molecule type" value="Genomic_DNA"/>
</dbReference>
<proteinExistence type="predicted"/>
<evidence type="ECO:0000313" key="2">
    <source>
        <dbReference type="Proteomes" id="UP000001514"/>
    </source>
</evidence>